<dbReference type="OrthoDB" id="5567901at2"/>
<sequence>MKRYLAADYQARLWEAIKHIERGSQAEVVVVFRARSAEYGSVPLVWGLAAAWLCFTLLMYAPVEFENWLIYYAPLLTFAFAYAVATLPIIKRFSVRRARLDKAVEILARAIFQKAGIQHTSGKTGLLVYCSLLERRVFLLADRGLEQAIPQPVWRTLQAEFDAVFAAGRPEQALLPALANTADACARYLPVRTGDLNELPDRLDVDL</sequence>
<evidence type="ECO:0000313" key="4">
    <source>
        <dbReference type="Proteomes" id="UP000077628"/>
    </source>
</evidence>
<dbReference type="InterPro" id="IPR007621">
    <property type="entry name" value="TPM_dom"/>
</dbReference>
<proteinExistence type="predicted"/>
<keyword evidence="1" id="KW-1133">Transmembrane helix</keyword>
<keyword evidence="4" id="KW-1185">Reference proteome</keyword>
<keyword evidence="1" id="KW-0472">Membrane</keyword>
<comment type="caution">
    <text evidence="3">The sequence shown here is derived from an EMBL/GenBank/DDBJ whole genome shotgun (WGS) entry which is preliminary data.</text>
</comment>
<organism evidence="3 4">
    <name type="scientific">Methylomonas koyamae</name>
    <dbReference type="NCBI Taxonomy" id="702114"/>
    <lineage>
        <taxon>Bacteria</taxon>
        <taxon>Pseudomonadati</taxon>
        <taxon>Pseudomonadota</taxon>
        <taxon>Gammaproteobacteria</taxon>
        <taxon>Methylococcales</taxon>
        <taxon>Methylococcaceae</taxon>
        <taxon>Methylomonas</taxon>
    </lineage>
</organism>
<dbReference type="Gene3D" id="3.10.310.50">
    <property type="match status" value="1"/>
</dbReference>
<dbReference type="STRING" id="702114.A1355_21815"/>
<dbReference type="AlphaFoldDB" id="A0A177NZK1"/>
<evidence type="ECO:0000256" key="1">
    <source>
        <dbReference type="SAM" id="Phobius"/>
    </source>
</evidence>
<dbReference type="Proteomes" id="UP000077628">
    <property type="component" value="Unassembled WGS sequence"/>
</dbReference>
<accession>A0A177NZK1</accession>
<keyword evidence="1" id="KW-0812">Transmembrane</keyword>
<feature type="transmembrane region" description="Helical" evidence="1">
    <location>
        <begin position="42"/>
        <end position="63"/>
    </location>
</feature>
<evidence type="ECO:0000259" key="2">
    <source>
        <dbReference type="Pfam" id="PF04536"/>
    </source>
</evidence>
<dbReference type="RefSeq" id="WP_064025983.1">
    <property type="nucleotide sequence ID" value="NZ_LUUK01000064.1"/>
</dbReference>
<protein>
    <recommendedName>
        <fullName evidence="2">TPM domain-containing protein</fullName>
    </recommendedName>
</protein>
<dbReference type="EMBL" id="LUUK01000064">
    <property type="protein sequence ID" value="OAI23252.1"/>
    <property type="molecule type" value="Genomic_DNA"/>
</dbReference>
<name>A0A177NZK1_9GAMM</name>
<reference evidence="4" key="1">
    <citation type="submission" date="2016-03" db="EMBL/GenBank/DDBJ databases">
        <authorList>
            <person name="Heylen K."/>
            <person name="De Vos P."/>
            <person name="Vekeman B."/>
        </authorList>
    </citation>
    <scope>NUCLEOTIDE SEQUENCE [LARGE SCALE GENOMIC DNA]</scope>
    <source>
        <strain evidence="4">R-45383</strain>
    </source>
</reference>
<feature type="transmembrane region" description="Helical" evidence="1">
    <location>
        <begin position="69"/>
        <end position="90"/>
    </location>
</feature>
<feature type="domain" description="TPM" evidence="2">
    <location>
        <begin position="104"/>
        <end position="180"/>
    </location>
</feature>
<dbReference type="Pfam" id="PF04536">
    <property type="entry name" value="TPM_phosphatase"/>
    <property type="match status" value="1"/>
</dbReference>
<evidence type="ECO:0000313" key="3">
    <source>
        <dbReference type="EMBL" id="OAI23252.1"/>
    </source>
</evidence>
<gene>
    <name evidence="3" type="ORF">A1355_21815</name>
</gene>